<sequence>MSKQITTNKIFAMISALFILVVLDTTGCARMEKCPRDYIYQDAKFKNTTSADVVINISTYSHLTESEFMNGDHQYTFNISAELEHDLNIKKTPDFYVNGDKNRDCRTEHHYQKLYFDAQDIQAYTICEVNEAPEIEYSNQFTYQINLPSEVCAEPWHDAEALQIEEDPAEAE</sequence>
<evidence type="ECO:0000313" key="2">
    <source>
        <dbReference type="Proteomes" id="UP000441399"/>
    </source>
</evidence>
<proteinExistence type="predicted"/>
<dbReference type="Proteomes" id="UP000441399">
    <property type="component" value="Unassembled WGS sequence"/>
</dbReference>
<dbReference type="EMBL" id="CACSIO010000001">
    <property type="protein sequence ID" value="CAA0085256.1"/>
    <property type="molecule type" value="Genomic_DNA"/>
</dbReference>
<evidence type="ECO:0000313" key="1">
    <source>
        <dbReference type="EMBL" id="CAA0085256.1"/>
    </source>
</evidence>
<name>A0A5S9N6S7_9GAMM</name>
<gene>
    <name evidence="1" type="ORF">OPDIPICF_00795</name>
</gene>
<dbReference type="AlphaFoldDB" id="A0A5S9N6S7"/>
<reference evidence="1 2" key="1">
    <citation type="submission" date="2019-11" db="EMBL/GenBank/DDBJ databases">
        <authorList>
            <person name="Holert J."/>
        </authorList>
    </citation>
    <scope>NUCLEOTIDE SEQUENCE [LARGE SCALE GENOMIC DNA]</scope>
    <source>
        <strain evidence="1">SB11_3</strain>
    </source>
</reference>
<organism evidence="1 2">
    <name type="scientific">BD1-7 clade bacterium</name>
    <dbReference type="NCBI Taxonomy" id="2029982"/>
    <lineage>
        <taxon>Bacteria</taxon>
        <taxon>Pseudomonadati</taxon>
        <taxon>Pseudomonadota</taxon>
        <taxon>Gammaproteobacteria</taxon>
        <taxon>Cellvibrionales</taxon>
        <taxon>Spongiibacteraceae</taxon>
        <taxon>BD1-7 clade</taxon>
    </lineage>
</organism>
<keyword evidence="2" id="KW-1185">Reference proteome</keyword>
<protein>
    <submittedName>
        <fullName evidence="1">Uncharacterized protein</fullName>
    </submittedName>
</protein>
<dbReference type="OrthoDB" id="9868011at2"/>
<accession>A0A5S9N6S7</accession>